<dbReference type="PANTHER" id="PTHR11203:SF37">
    <property type="entry name" value="INTEGRATOR COMPLEX SUBUNIT 11"/>
    <property type="match status" value="1"/>
</dbReference>
<reference evidence="4" key="1">
    <citation type="submission" date="2019-09" db="EMBL/GenBank/DDBJ databases">
        <authorList>
            <person name="Zhang L."/>
        </authorList>
    </citation>
    <scope>NUCLEOTIDE SEQUENCE</scope>
</reference>
<dbReference type="InterPro" id="IPR036866">
    <property type="entry name" value="RibonucZ/Hydroxyglut_hydro"/>
</dbReference>
<sequence>MFEFKKVKPFDKSLLKADMPYVLFATPGMLHGGSSMQVFKEWCADERNTLIIPGYCVEGTLGNKLLRGAKEVMLDKKLYEVKMKVVNVSFSAHADAKGIINLLRNIDP</sequence>
<dbReference type="GO" id="GO:0016787">
    <property type="term" value="F:hydrolase activity"/>
    <property type="evidence" value="ECO:0007669"/>
    <property type="project" value="UniProtKB-KW"/>
</dbReference>
<dbReference type="SUPFAM" id="SSF56281">
    <property type="entry name" value="Metallo-hydrolase/oxidoreductase"/>
    <property type="match status" value="1"/>
</dbReference>
<dbReference type="InterPro" id="IPR050698">
    <property type="entry name" value="MBL"/>
</dbReference>
<dbReference type="InterPro" id="IPR011108">
    <property type="entry name" value="RMMBL"/>
</dbReference>
<feature type="domain" description="Zn-dependent metallo-hydrolase RNA specificity" evidence="2">
    <location>
        <begin position="79"/>
        <end position="108"/>
    </location>
</feature>
<feature type="domain" description="Beta-Casp" evidence="3">
    <location>
        <begin position="14"/>
        <end position="65"/>
    </location>
</feature>
<keyword evidence="1" id="KW-0378">Hydrolase</keyword>
<dbReference type="Pfam" id="PF07521">
    <property type="entry name" value="RMMBL"/>
    <property type="match status" value="1"/>
</dbReference>
<evidence type="ECO:0000256" key="1">
    <source>
        <dbReference type="ARBA" id="ARBA00022801"/>
    </source>
</evidence>
<evidence type="ECO:0000259" key="2">
    <source>
        <dbReference type="Pfam" id="PF07521"/>
    </source>
</evidence>
<protein>
    <recommendedName>
        <fullName evidence="5">Beta-Casp domain-containing protein</fullName>
    </recommendedName>
</protein>
<evidence type="ECO:0000259" key="3">
    <source>
        <dbReference type="Pfam" id="PF10996"/>
    </source>
</evidence>
<evidence type="ECO:0000313" key="4">
    <source>
        <dbReference type="EMBL" id="VVW87743.1"/>
    </source>
</evidence>
<dbReference type="GO" id="GO:0004521">
    <property type="term" value="F:RNA endonuclease activity"/>
    <property type="evidence" value="ECO:0007669"/>
    <property type="project" value="TreeGrafter"/>
</dbReference>
<name>A0A5K1HIE9_9MAGN</name>
<dbReference type="GO" id="GO:0016180">
    <property type="term" value="P:snRNA processing"/>
    <property type="evidence" value="ECO:0007669"/>
    <property type="project" value="TreeGrafter"/>
</dbReference>
<dbReference type="Pfam" id="PF10996">
    <property type="entry name" value="Beta-Casp"/>
    <property type="match status" value="1"/>
</dbReference>
<evidence type="ECO:0008006" key="5">
    <source>
        <dbReference type="Google" id="ProtNLM"/>
    </source>
</evidence>
<dbReference type="EMBL" id="LR722093">
    <property type="protein sequence ID" value="VVW87743.1"/>
    <property type="molecule type" value="Genomic_DNA"/>
</dbReference>
<dbReference type="PANTHER" id="PTHR11203">
    <property type="entry name" value="CLEAVAGE AND POLYADENYLATION SPECIFICITY FACTOR FAMILY MEMBER"/>
    <property type="match status" value="1"/>
</dbReference>
<dbReference type="Gene3D" id="3.40.50.10890">
    <property type="match status" value="1"/>
</dbReference>
<dbReference type="Gene3D" id="3.60.15.10">
    <property type="entry name" value="Ribonuclease Z/Hydroxyacylglutathione hydrolase-like"/>
    <property type="match status" value="1"/>
</dbReference>
<dbReference type="GO" id="GO:0005634">
    <property type="term" value="C:nucleus"/>
    <property type="evidence" value="ECO:0007669"/>
    <property type="project" value="TreeGrafter"/>
</dbReference>
<organism evidence="4">
    <name type="scientific">Nymphaea colorata</name>
    <name type="common">pocket water lily</name>
    <dbReference type="NCBI Taxonomy" id="210225"/>
    <lineage>
        <taxon>Eukaryota</taxon>
        <taxon>Viridiplantae</taxon>
        <taxon>Streptophyta</taxon>
        <taxon>Embryophyta</taxon>
        <taxon>Tracheophyta</taxon>
        <taxon>Spermatophyta</taxon>
        <taxon>Magnoliopsida</taxon>
        <taxon>Nymphaeales</taxon>
        <taxon>Nymphaeaceae</taxon>
        <taxon>Nymphaea</taxon>
    </lineage>
</organism>
<accession>A0A5K1HIE9</accession>
<dbReference type="InterPro" id="IPR022712">
    <property type="entry name" value="Beta_Casp"/>
</dbReference>
<proteinExistence type="predicted"/>
<gene>
    <name evidence="4" type="ORF">NYM_LOCUS29906</name>
</gene>
<dbReference type="AlphaFoldDB" id="A0A5K1HIE9"/>